<feature type="chain" id="PRO_5002247599" evidence="1">
    <location>
        <begin position="26"/>
        <end position="165"/>
    </location>
</feature>
<evidence type="ECO:0000313" key="2">
    <source>
        <dbReference type="EMBL" id="KIY98395.1"/>
    </source>
</evidence>
<evidence type="ECO:0000256" key="1">
    <source>
        <dbReference type="SAM" id="SignalP"/>
    </source>
</evidence>
<organism evidence="2 3">
    <name type="scientific">Monoraphidium neglectum</name>
    <dbReference type="NCBI Taxonomy" id="145388"/>
    <lineage>
        <taxon>Eukaryota</taxon>
        <taxon>Viridiplantae</taxon>
        <taxon>Chlorophyta</taxon>
        <taxon>core chlorophytes</taxon>
        <taxon>Chlorophyceae</taxon>
        <taxon>CS clade</taxon>
        <taxon>Sphaeropleales</taxon>
        <taxon>Selenastraceae</taxon>
        <taxon>Monoraphidium</taxon>
    </lineage>
</organism>
<keyword evidence="3" id="KW-1185">Reference proteome</keyword>
<keyword evidence="1" id="KW-0732">Signal</keyword>
<feature type="signal peptide" evidence="1">
    <location>
        <begin position="1"/>
        <end position="25"/>
    </location>
</feature>
<dbReference type="KEGG" id="mng:MNEG_9566"/>
<reference evidence="2 3" key="1">
    <citation type="journal article" date="2013" name="BMC Genomics">
        <title>Reconstruction of the lipid metabolism for the microalga Monoraphidium neglectum from its genome sequence reveals characteristics suitable for biofuel production.</title>
        <authorList>
            <person name="Bogen C."/>
            <person name="Al-Dilaimi A."/>
            <person name="Albersmeier A."/>
            <person name="Wichmann J."/>
            <person name="Grundmann M."/>
            <person name="Rupp O."/>
            <person name="Lauersen K.J."/>
            <person name="Blifernez-Klassen O."/>
            <person name="Kalinowski J."/>
            <person name="Goesmann A."/>
            <person name="Mussgnug J.H."/>
            <person name="Kruse O."/>
        </authorList>
    </citation>
    <scope>NUCLEOTIDE SEQUENCE [LARGE SCALE GENOMIC DNA]</scope>
    <source>
        <strain evidence="2 3">SAG 48.87</strain>
    </source>
</reference>
<name>A0A0D2MVN9_9CHLO</name>
<sequence length="165" mass="16643">MPSRAALLAAALCVAAAAQLRPAAARKVWATVPYTVRGSVAQLASTGAKGGLDVGGQLLLDLELSEGGRPTGRVYGACRAVAAAPGGGVRTLCTNHFEWDGGDSTMVGHASGVFKAGSALAFKISIVGGIGKWQGAHGEDLEFKFDPKSGAGGGKIVLYCLDGRC</sequence>
<protein>
    <submittedName>
        <fullName evidence="2">Uncharacterized protein</fullName>
    </submittedName>
</protein>
<dbReference type="RefSeq" id="XP_013897415.1">
    <property type="nucleotide sequence ID" value="XM_014041961.1"/>
</dbReference>
<accession>A0A0D2MVN9</accession>
<dbReference type="Proteomes" id="UP000054498">
    <property type="component" value="Unassembled WGS sequence"/>
</dbReference>
<dbReference type="AlphaFoldDB" id="A0A0D2MVN9"/>
<evidence type="ECO:0000313" key="3">
    <source>
        <dbReference type="Proteomes" id="UP000054498"/>
    </source>
</evidence>
<proteinExistence type="predicted"/>
<dbReference type="EMBL" id="KK102199">
    <property type="protein sequence ID" value="KIY98395.1"/>
    <property type="molecule type" value="Genomic_DNA"/>
</dbReference>
<dbReference type="OrthoDB" id="544030at2759"/>
<gene>
    <name evidence="2" type="ORF">MNEG_9566</name>
</gene>
<dbReference type="GeneID" id="25742441"/>